<dbReference type="PANTHER" id="PTHR32063">
    <property type="match status" value="1"/>
</dbReference>
<protein>
    <submittedName>
        <fullName evidence="2">RND transporter, HAE1/HME family, permease protein</fullName>
    </submittedName>
</protein>
<dbReference type="Gene3D" id="3.30.2090.10">
    <property type="entry name" value="Multidrug efflux transporter AcrB TolC docking domain, DN and DC subdomains"/>
    <property type="match status" value="2"/>
</dbReference>
<dbReference type="Gene3D" id="3.30.70.1440">
    <property type="entry name" value="Multidrug efflux transporter AcrB pore domain"/>
    <property type="match status" value="1"/>
</dbReference>
<proteinExistence type="predicted"/>
<dbReference type="GO" id="GO:0005886">
    <property type="term" value="C:plasma membrane"/>
    <property type="evidence" value="ECO:0007669"/>
    <property type="project" value="TreeGrafter"/>
</dbReference>
<dbReference type="Proteomes" id="UP000011021">
    <property type="component" value="Unassembled WGS sequence"/>
</dbReference>
<dbReference type="Gene3D" id="3.30.70.1430">
    <property type="entry name" value="Multidrug efflux transporter AcrB pore domain"/>
    <property type="match status" value="2"/>
</dbReference>
<feature type="transmembrane region" description="Helical" evidence="1">
    <location>
        <begin position="929"/>
        <end position="949"/>
    </location>
</feature>
<keyword evidence="1" id="KW-1133">Transmembrane helix</keyword>
<feature type="transmembrane region" description="Helical" evidence="1">
    <location>
        <begin position="382"/>
        <end position="402"/>
    </location>
</feature>
<feature type="transmembrane region" description="Helical" evidence="1">
    <location>
        <begin position="355"/>
        <end position="375"/>
    </location>
</feature>
<feature type="transmembrane region" description="Helical" evidence="1">
    <location>
        <begin position="1033"/>
        <end position="1055"/>
    </location>
</feature>
<dbReference type="eggNOG" id="COG0841">
    <property type="taxonomic scope" value="Bacteria"/>
</dbReference>
<feature type="transmembrane region" description="Helical" evidence="1">
    <location>
        <begin position="35"/>
        <end position="55"/>
    </location>
</feature>
<dbReference type="STRING" id="887898.HMPREF0551_0747"/>
<feature type="transmembrane region" description="Helical" evidence="1">
    <location>
        <begin position="1003"/>
        <end position="1021"/>
    </location>
</feature>
<evidence type="ECO:0000313" key="3">
    <source>
        <dbReference type="Proteomes" id="UP000011021"/>
    </source>
</evidence>
<dbReference type="PANTHER" id="PTHR32063:SF18">
    <property type="entry name" value="CATION EFFLUX SYSTEM PROTEIN"/>
    <property type="match status" value="1"/>
</dbReference>
<name>E7RW84_9BURK</name>
<dbReference type="PRINTS" id="PR00702">
    <property type="entry name" value="ACRIFLAVINRP"/>
</dbReference>
<feature type="transmembrane region" description="Helical" evidence="1">
    <location>
        <begin position="482"/>
        <end position="506"/>
    </location>
</feature>
<dbReference type="Gene3D" id="1.20.1640.10">
    <property type="entry name" value="Multidrug efflux transporter AcrB transmembrane domain"/>
    <property type="match status" value="2"/>
</dbReference>
<dbReference type="InterPro" id="IPR001036">
    <property type="entry name" value="Acrflvin-R"/>
</dbReference>
<feature type="transmembrane region" description="Helical" evidence="1">
    <location>
        <begin position="447"/>
        <end position="470"/>
    </location>
</feature>
<keyword evidence="1" id="KW-0472">Membrane</keyword>
<feature type="transmembrane region" description="Helical" evidence="1">
    <location>
        <begin position="955"/>
        <end position="975"/>
    </location>
</feature>
<keyword evidence="3" id="KW-1185">Reference proteome</keyword>
<dbReference type="Gene3D" id="3.30.70.1320">
    <property type="entry name" value="Multidrug efflux transporter AcrB pore domain like"/>
    <property type="match status" value="1"/>
</dbReference>
<sequence>MTMPNLPETPQTAHSGATRREGFNLSAVALRYRQVTLFFLLICGIGGALAFFSLGQREDPDYTFRAMVVRTLWPGATAQQVDELVTDRIEKTVQEIPYFKYTTSYSKPGESLVVLMLKDSSPPDKVKDYWYQVRKKIGDIRYRLPPAIQGPFFNDEFGDVFGTIYAMTGDGIDMARLRRYAEDVRDQLLHVPDVAKVELVGVQPEQIHVTLSATRLARLGLTPEAIAREMQAQNLVASAGTLHTDARSVRLNVSGQFDNVKAVQALRLTVGGRIIRLGDIASVTRGYQDPPTMVMRYQGRDAIGIAVSMVGNGDVLQLGRNLDARMRELRTDLPVGIEFGKVSDQPKVVEGAVDVFTRSLLEAVIIVLAVSLLSLGLRAGMVVALSIPLVLAATFLGMKVFGIDLHRVSTGALIIALGLLVDDAMISIEMMARKLEEGLDTFHAATYAYTSTAFPMLTGTLITAVGFLPIATARSSTGEYTFAIFAVVTLALLISWVMAVGAVPFIGTYLLRGRDTPVAAANPDAHAKQALTTSAGAGAGGSTGHGAEHALFDTPFYRRLRATIEGAMRHRWITLGITVLLLAAGVAGMQFTTKQFFPPSDRAEILVDLWLPEGASLAATRAQSEQLESWLARDDDVQSFVAYVGNGSPRYFLSLDQQLYRTNYAQFVVLTPDVEARNRLMPRLQAELAGNFPGVRARAYLTPLGPPVAFPVQFRIGGPDVGTIKRIANQVLEVVRANAYTVEPHLNWGERSPSIQVDVDQDRARAVGLSSGQISRALGGVIDGATIGTLHEGDQLLPVIMRAPQNERNDLSALGSIPITTPLGGTVPLSQVATLRQVMEEPILWRRSRIPTLTVNADVVDGVQGPDVMHQIQRQLKTIRAGLPAGYHIDAGGPEEENVSAQASIMSGMPLMVGLILTLLMLQLRRFSLVLMVMLTAPLGIVGVVAALLVSGRPFGFVAMLGTIALAGIIMRNTVILVDQIRQDIDEGHTPWEAVREATVRRFRPITLTAAAAILAMIPLSRDVLWGPMAVSIMGGLVVATALTLLMVPALYVAWYRIRPPKRAAA</sequence>
<dbReference type="SUPFAM" id="SSF82693">
    <property type="entry name" value="Multidrug efflux transporter AcrB pore domain, PN1, PN2, PC1 and PC2 subdomains"/>
    <property type="match status" value="3"/>
</dbReference>
<dbReference type="SUPFAM" id="SSF82866">
    <property type="entry name" value="Multidrug efflux transporter AcrB transmembrane domain"/>
    <property type="match status" value="2"/>
</dbReference>
<dbReference type="GO" id="GO:0042910">
    <property type="term" value="F:xenobiotic transmembrane transporter activity"/>
    <property type="evidence" value="ECO:0007669"/>
    <property type="project" value="TreeGrafter"/>
</dbReference>
<evidence type="ECO:0000256" key="1">
    <source>
        <dbReference type="SAM" id="Phobius"/>
    </source>
</evidence>
<dbReference type="HOGENOM" id="CLU_002755_1_2_4"/>
<gene>
    <name evidence="2" type="ORF">HMPREF0551_0747</name>
</gene>
<organism evidence="2 3">
    <name type="scientific">Lautropia mirabilis ATCC 51599</name>
    <dbReference type="NCBI Taxonomy" id="887898"/>
    <lineage>
        <taxon>Bacteria</taxon>
        <taxon>Pseudomonadati</taxon>
        <taxon>Pseudomonadota</taxon>
        <taxon>Betaproteobacteria</taxon>
        <taxon>Burkholderiales</taxon>
        <taxon>Burkholderiaceae</taxon>
        <taxon>Lautropia</taxon>
    </lineage>
</organism>
<dbReference type="SUPFAM" id="SSF82714">
    <property type="entry name" value="Multidrug efflux transporter AcrB TolC docking domain, DN and DC subdomains"/>
    <property type="match status" value="2"/>
</dbReference>
<dbReference type="EMBL" id="AEQP01000003">
    <property type="protein sequence ID" value="EFV95259.1"/>
    <property type="molecule type" value="Genomic_DNA"/>
</dbReference>
<comment type="caution">
    <text evidence="2">The sequence shown here is derived from an EMBL/GenBank/DDBJ whole genome shotgun (WGS) entry which is preliminary data.</text>
</comment>
<dbReference type="RefSeq" id="WP_005672893.1">
    <property type="nucleotide sequence ID" value="NZ_CP146288.1"/>
</dbReference>
<dbReference type="AlphaFoldDB" id="E7RW84"/>
<feature type="transmembrane region" description="Helical" evidence="1">
    <location>
        <begin position="903"/>
        <end position="922"/>
    </location>
</feature>
<keyword evidence="1" id="KW-0812">Transmembrane</keyword>
<dbReference type="Pfam" id="PF00873">
    <property type="entry name" value="ACR_tran"/>
    <property type="match status" value="1"/>
</dbReference>
<accession>E7RW84</accession>
<reference evidence="2 3" key="1">
    <citation type="submission" date="2010-12" db="EMBL/GenBank/DDBJ databases">
        <authorList>
            <person name="Muzny D."/>
            <person name="Qin X."/>
            <person name="Deng J."/>
            <person name="Jiang H."/>
            <person name="Liu Y."/>
            <person name="Qu J."/>
            <person name="Song X.-Z."/>
            <person name="Zhang L."/>
            <person name="Thornton R."/>
            <person name="Coyle M."/>
            <person name="Francisco L."/>
            <person name="Jackson L."/>
            <person name="Javaid M."/>
            <person name="Korchina V."/>
            <person name="Kovar C."/>
            <person name="Mata R."/>
            <person name="Mathew T."/>
            <person name="Ngo R."/>
            <person name="Nguyen L."/>
            <person name="Nguyen N."/>
            <person name="Okwuonu G."/>
            <person name="Ongeri F."/>
            <person name="Pham C."/>
            <person name="Simmons D."/>
            <person name="Wilczek-Boney K."/>
            <person name="Hale W."/>
            <person name="Jakkamsetti A."/>
            <person name="Pham P."/>
            <person name="Ruth R."/>
            <person name="San Lucas F."/>
            <person name="Warren J."/>
            <person name="Zhang J."/>
            <person name="Zhao Z."/>
            <person name="Zhou C."/>
            <person name="Zhu D."/>
            <person name="Lee S."/>
            <person name="Bess C."/>
            <person name="Blankenburg K."/>
            <person name="Forbes L."/>
            <person name="Fu Q."/>
            <person name="Gubbala S."/>
            <person name="Hirani K."/>
            <person name="Jayaseelan J.C."/>
            <person name="Lara F."/>
            <person name="Munidasa M."/>
            <person name="Palculict T."/>
            <person name="Patil S."/>
            <person name="Pu L.-L."/>
            <person name="Saada N."/>
            <person name="Tang L."/>
            <person name="Weissenberger G."/>
            <person name="Zhu Y."/>
            <person name="Hemphill L."/>
            <person name="Shang Y."/>
            <person name="Youmans B."/>
            <person name="Ayvaz T."/>
            <person name="Ross M."/>
            <person name="Santibanez J."/>
            <person name="Aqrawi P."/>
            <person name="Gross S."/>
            <person name="Joshi V."/>
            <person name="Fowler G."/>
            <person name="Nazareth L."/>
            <person name="Reid J."/>
            <person name="Worley K."/>
            <person name="Petrosino J."/>
            <person name="Highlander S."/>
            <person name="Gibbs R."/>
        </authorList>
    </citation>
    <scope>NUCLEOTIDE SEQUENCE [LARGE SCALE GENOMIC DNA]</scope>
    <source>
        <strain evidence="2 3">ATCC 51599</strain>
    </source>
</reference>
<dbReference type="InterPro" id="IPR027463">
    <property type="entry name" value="AcrB_DN_DC_subdom"/>
</dbReference>
<feature type="transmembrane region" description="Helical" evidence="1">
    <location>
        <begin position="408"/>
        <end position="426"/>
    </location>
</feature>
<evidence type="ECO:0000313" key="2">
    <source>
        <dbReference type="EMBL" id="EFV95259.1"/>
    </source>
</evidence>